<protein>
    <submittedName>
        <fullName evidence="1">Uncharacterized protein</fullName>
    </submittedName>
</protein>
<comment type="caution">
    <text evidence="1">The sequence shown here is derived from an EMBL/GenBank/DDBJ whole genome shotgun (WGS) entry which is preliminary data.</text>
</comment>
<accession>A0A0F9CIR5</accession>
<reference evidence="1" key="1">
    <citation type="journal article" date="2015" name="Nature">
        <title>Complex archaea that bridge the gap between prokaryotes and eukaryotes.</title>
        <authorList>
            <person name="Spang A."/>
            <person name="Saw J.H."/>
            <person name="Jorgensen S.L."/>
            <person name="Zaremba-Niedzwiedzka K."/>
            <person name="Martijn J."/>
            <person name="Lind A.E."/>
            <person name="van Eijk R."/>
            <person name="Schleper C."/>
            <person name="Guy L."/>
            <person name="Ettema T.J."/>
        </authorList>
    </citation>
    <scope>NUCLEOTIDE SEQUENCE</scope>
</reference>
<gene>
    <name evidence="1" type="ORF">LCGC14_2396410</name>
</gene>
<proteinExistence type="predicted"/>
<organism evidence="1">
    <name type="scientific">marine sediment metagenome</name>
    <dbReference type="NCBI Taxonomy" id="412755"/>
    <lineage>
        <taxon>unclassified sequences</taxon>
        <taxon>metagenomes</taxon>
        <taxon>ecological metagenomes</taxon>
    </lineage>
</organism>
<evidence type="ECO:0000313" key="1">
    <source>
        <dbReference type="EMBL" id="KKL26327.1"/>
    </source>
</evidence>
<dbReference type="EMBL" id="LAZR01035876">
    <property type="protein sequence ID" value="KKL26327.1"/>
    <property type="molecule type" value="Genomic_DNA"/>
</dbReference>
<dbReference type="AlphaFoldDB" id="A0A0F9CIR5"/>
<sequence length="85" mass="9084">MENTKQAEKPTLSTLAEENIREEGGYDVAAIQAAWARGDYGTLMDHKTGREIRPATAAEALASYESGEHGVIGIDGRDGDVYVSA</sequence>
<name>A0A0F9CIR5_9ZZZZ</name>